<proteinExistence type="predicted"/>
<evidence type="ECO:0000313" key="2">
    <source>
        <dbReference type="Proteomes" id="UP000821837"/>
    </source>
</evidence>
<name>A0A9D4Q749_RHISA</name>
<protein>
    <submittedName>
        <fullName evidence="1">Uncharacterized protein</fullName>
    </submittedName>
</protein>
<sequence>MFCHWLDGYPHLMDMGEESARLCDRRAGDRQTNIVTEALWNNVRRNLPKKKKEPPNGSLLLLGGATVDERRQSILTLGPKLCVEPRLDIVDRLSLTRDVARHVPEKEKDRCVVECVDVVAQAPVARLQDAGYSVSVLQANGSRLLRKLKQKNEPSSEKGRQAILVLFYIRDAFERGTMALDDLTVESGECPPVPPEFAERWP</sequence>
<reference evidence="1" key="2">
    <citation type="submission" date="2021-09" db="EMBL/GenBank/DDBJ databases">
        <authorList>
            <person name="Jia N."/>
            <person name="Wang J."/>
            <person name="Shi W."/>
            <person name="Du L."/>
            <person name="Sun Y."/>
            <person name="Zhan W."/>
            <person name="Jiang J."/>
            <person name="Wang Q."/>
            <person name="Zhang B."/>
            <person name="Ji P."/>
            <person name="Sakyi L.B."/>
            <person name="Cui X."/>
            <person name="Yuan T."/>
            <person name="Jiang B."/>
            <person name="Yang W."/>
            <person name="Lam T.T.-Y."/>
            <person name="Chang Q."/>
            <person name="Ding S."/>
            <person name="Wang X."/>
            <person name="Zhu J."/>
            <person name="Ruan X."/>
            <person name="Zhao L."/>
            <person name="Wei J."/>
            <person name="Que T."/>
            <person name="Du C."/>
            <person name="Cheng J."/>
            <person name="Dai P."/>
            <person name="Han X."/>
            <person name="Huang E."/>
            <person name="Gao Y."/>
            <person name="Liu J."/>
            <person name="Shao H."/>
            <person name="Ye R."/>
            <person name="Li L."/>
            <person name="Wei W."/>
            <person name="Wang X."/>
            <person name="Wang C."/>
            <person name="Huo Q."/>
            <person name="Li W."/>
            <person name="Guo W."/>
            <person name="Chen H."/>
            <person name="Chen S."/>
            <person name="Zhou L."/>
            <person name="Zhou L."/>
            <person name="Ni X."/>
            <person name="Tian J."/>
            <person name="Zhou Y."/>
            <person name="Sheng Y."/>
            <person name="Liu T."/>
            <person name="Pan Y."/>
            <person name="Xia L."/>
            <person name="Li J."/>
            <person name="Zhao F."/>
            <person name="Cao W."/>
        </authorList>
    </citation>
    <scope>NUCLEOTIDE SEQUENCE</scope>
    <source>
        <strain evidence="1">Rsan-2018</strain>
        <tissue evidence="1">Larvae</tissue>
    </source>
</reference>
<comment type="caution">
    <text evidence="1">The sequence shown here is derived from an EMBL/GenBank/DDBJ whole genome shotgun (WGS) entry which is preliminary data.</text>
</comment>
<reference evidence="1" key="1">
    <citation type="journal article" date="2020" name="Cell">
        <title>Large-Scale Comparative Analyses of Tick Genomes Elucidate Their Genetic Diversity and Vector Capacities.</title>
        <authorList>
            <consortium name="Tick Genome and Microbiome Consortium (TIGMIC)"/>
            <person name="Jia N."/>
            <person name="Wang J."/>
            <person name="Shi W."/>
            <person name="Du L."/>
            <person name="Sun Y."/>
            <person name="Zhan W."/>
            <person name="Jiang J.F."/>
            <person name="Wang Q."/>
            <person name="Zhang B."/>
            <person name="Ji P."/>
            <person name="Bell-Sakyi L."/>
            <person name="Cui X.M."/>
            <person name="Yuan T.T."/>
            <person name="Jiang B.G."/>
            <person name="Yang W.F."/>
            <person name="Lam T.T."/>
            <person name="Chang Q.C."/>
            <person name="Ding S.J."/>
            <person name="Wang X.J."/>
            <person name="Zhu J.G."/>
            <person name="Ruan X.D."/>
            <person name="Zhao L."/>
            <person name="Wei J.T."/>
            <person name="Ye R.Z."/>
            <person name="Que T.C."/>
            <person name="Du C.H."/>
            <person name="Zhou Y.H."/>
            <person name="Cheng J.X."/>
            <person name="Dai P.F."/>
            <person name="Guo W.B."/>
            <person name="Han X.H."/>
            <person name="Huang E.J."/>
            <person name="Li L.F."/>
            <person name="Wei W."/>
            <person name="Gao Y.C."/>
            <person name="Liu J.Z."/>
            <person name="Shao H.Z."/>
            <person name="Wang X."/>
            <person name="Wang C.C."/>
            <person name="Yang T.C."/>
            <person name="Huo Q.B."/>
            <person name="Li W."/>
            <person name="Chen H.Y."/>
            <person name="Chen S.E."/>
            <person name="Zhou L.G."/>
            <person name="Ni X.B."/>
            <person name="Tian J.H."/>
            <person name="Sheng Y."/>
            <person name="Liu T."/>
            <person name="Pan Y.S."/>
            <person name="Xia L.Y."/>
            <person name="Li J."/>
            <person name="Zhao F."/>
            <person name="Cao W.C."/>
        </authorList>
    </citation>
    <scope>NUCLEOTIDE SEQUENCE</scope>
    <source>
        <strain evidence="1">Rsan-2018</strain>
    </source>
</reference>
<accession>A0A9D4Q749</accession>
<dbReference type="Proteomes" id="UP000821837">
    <property type="component" value="Unassembled WGS sequence"/>
</dbReference>
<dbReference type="EMBL" id="JABSTV010001248">
    <property type="protein sequence ID" value="KAH7969335.1"/>
    <property type="molecule type" value="Genomic_DNA"/>
</dbReference>
<organism evidence="1 2">
    <name type="scientific">Rhipicephalus sanguineus</name>
    <name type="common">Brown dog tick</name>
    <name type="synonym">Ixodes sanguineus</name>
    <dbReference type="NCBI Taxonomy" id="34632"/>
    <lineage>
        <taxon>Eukaryota</taxon>
        <taxon>Metazoa</taxon>
        <taxon>Ecdysozoa</taxon>
        <taxon>Arthropoda</taxon>
        <taxon>Chelicerata</taxon>
        <taxon>Arachnida</taxon>
        <taxon>Acari</taxon>
        <taxon>Parasitiformes</taxon>
        <taxon>Ixodida</taxon>
        <taxon>Ixodoidea</taxon>
        <taxon>Ixodidae</taxon>
        <taxon>Rhipicephalinae</taxon>
        <taxon>Rhipicephalus</taxon>
        <taxon>Rhipicephalus</taxon>
    </lineage>
</organism>
<evidence type="ECO:0000313" key="1">
    <source>
        <dbReference type="EMBL" id="KAH7969335.1"/>
    </source>
</evidence>
<keyword evidence="2" id="KW-1185">Reference proteome</keyword>
<gene>
    <name evidence="1" type="ORF">HPB52_016795</name>
</gene>
<dbReference type="AlphaFoldDB" id="A0A9D4Q749"/>